<dbReference type="KEGG" id="bmei:Spa11_36700"/>
<evidence type="ECO:0000256" key="5">
    <source>
        <dbReference type="PIRSR" id="PIRSR017617-1"/>
    </source>
</evidence>
<dbReference type="GO" id="GO:0006545">
    <property type="term" value="P:glycine biosynthetic process"/>
    <property type="evidence" value="ECO:0007669"/>
    <property type="project" value="TreeGrafter"/>
</dbReference>
<dbReference type="Pfam" id="PF01212">
    <property type="entry name" value="Beta_elim_lyase"/>
    <property type="match status" value="1"/>
</dbReference>
<comment type="cofactor">
    <cofactor evidence="1">
        <name>pyridoxal 5'-phosphate</name>
        <dbReference type="ChEBI" id="CHEBI:597326"/>
    </cofactor>
</comment>
<accession>A0A518KCC2</accession>
<keyword evidence="4 7" id="KW-0456">Lyase</keyword>
<organism evidence="7 8">
    <name type="scientific">Botrimarina mediterranea</name>
    <dbReference type="NCBI Taxonomy" id="2528022"/>
    <lineage>
        <taxon>Bacteria</taxon>
        <taxon>Pseudomonadati</taxon>
        <taxon>Planctomycetota</taxon>
        <taxon>Planctomycetia</taxon>
        <taxon>Pirellulales</taxon>
        <taxon>Lacipirellulaceae</taxon>
        <taxon>Botrimarina</taxon>
    </lineage>
</organism>
<dbReference type="Gene3D" id="3.40.640.10">
    <property type="entry name" value="Type I PLP-dependent aspartate aminotransferase-like (Major domain)"/>
    <property type="match status" value="1"/>
</dbReference>
<dbReference type="PANTHER" id="PTHR48097:SF9">
    <property type="entry name" value="L-THREONINE ALDOLASE"/>
    <property type="match status" value="1"/>
</dbReference>
<proteinExistence type="inferred from homology"/>
<dbReference type="InterPro" id="IPR015421">
    <property type="entry name" value="PyrdxlP-dep_Trfase_major"/>
</dbReference>
<dbReference type="GO" id="GO:0005829">
    <property type="term" value="C:cytosol"/>
    <property type="evidence" value="ECO:0007669"/>
    <property type="project" value="TreeGrafter"/>
</dbReference>
<dbReference type="SUPFAM" id="SSF53383">
    <property type="entry name" value="PLP-dependent transferases"/>
    <property type="match status" value="1"/>
</dbReference>
<dbReference type="EMBL" id="CP036349">
    <property type="protein sequence ID" value="QDV75453.1"/>
    <property type="molecule type" value="Genomic_DNA"/>
</dbReference>
<dbReference type="InterPro" id="IPR023603">
    <property type="entry name" value="Low_specificity_L-TA-like"/>
</dbReference>
<dbReference type="GO" id="GO:0006567">
    <property type="term" value="P:L-threonine catabolic process"/>
    <property type="evidence" value="ECO:0007669"/>
    <property type="project" value="TreeGrafter"/>
</dbReference>
<evidence type="ECO:0000256" key="3">
    <source>
        <dbReference type="ARBA" id="ARBA00022898"/>
    </source>
</evidence>
<keyword evidence="8" id="KW-1185">Reference proteome</keyword>
<gene>
    <name evidence="7" type="primary">ltaA</name>
    <name evidence="7" type="ORF">Spa11_36700</name>
</gene>
<evidence type="ECO:0000259" key="6">
    <source>
        <dbReference type="Pfam" id="PF01212"/>
    </source>
</evidence>
<dbReference type="AlphaFoldDB" id="A0A518KCC2"/>
<dbReference type="Proteomes" id="UP000316426">
    <property type="component" value="Chromosome"/>
</dbReference>
<protein>
    <submittedName>
        <fullName evidence="7">L-allo-threonine aldolase</fullName>
        <ecNumber evidence="7">4.1.2.49</ecNumber>
    </submittedName>
</protein>
<evidence type="ECO:0000256" key="2">
    <source>
        <dbReference type="ARBA" id="ARBA00006966"/>
    </source>
</evidence>
<feature type="domain" description="Aromatic amino acid beta-eliminating lyase/threonine aldolase" evidence="6">
    <location>
        <begin position="3"/>
        <end position="289"/>
    </location>
</feature>
<dbReference type="PANTHER" id="PTHR48097">
    <property type="entry name" value="L-THREONINE ALDOLASE-RELATED"/>
    <property type="match status" value="1"/>
</dbReference>
<dbReference type="InterPro" id="IPR001597">
    <property type="entry name" value="ArAA_b-elim_lyase/Thr_aldolase"/>
</dbReference>
<feature type="modified residue" description="N6-(pyridoxal phosphate)lysine" evidence="5">
    <location>
        <position position="203"/>
    </location>
</feature>
<evidence type="ECO:0000313" key="8">
    <source>
        <dbReference type="Proteomes" id="UP000316426"/>
    </source>
</evidence>
<comment type="similarity">
    <text evidence="2">Belongs to the threonine aldolase family.</text>
</comment>
<reference evidence="7 8" key="1">
    <citation type="submission" date="2019-02" db="EMBL/GenBank/DDBJ databases">
        <title>Deep-cultivation of Planctomycetes and their phenomic and genomic characterization uncovers novel biology.</title>
        <authorList>
            <person name="Wiegand S."/>
            <person name="Jogler M."/>
            <person name="Boedeker C."/>
            <person name="Pinto D."/>
            <person name="Vollmers J."/>
            <person name="Rivas-Marin E."/>
            <person name="Kohn T."/>
            <person name="Peeters S.H."/>
            <person name="Heuer A."/>
            <person name="Rast P."/>
            <person name="Oberbeckmann S."/>
            <person name="Bunk B."/>
            <person name="Jeske O."/>
            <person name="Meyerdierks A."/>
            <person name="Storesund J.E."/>
            <person name="Kallscheuer N."/>
            <person name="Luecker S."/>
            <person name="Lage O.M."/>
            <person name="Pohl T."/>
            <person name="Merkel B.J."/>
            <person name="Hornburger P."/>
            <person name="Mueller R.-W."/>
            <person name="Bruemmer F."/>
            <person name="Labrenz M."/>
            <person name="Spormann A.M."/>
            <person name="Op den Camp H."/>
            <person name="Overmann J."/>
            <person name="Amann R."/>
            <person name="Jetten M.S.M."/>
            <person name="Mascher T."/>
            <person name="Medema M.H."/>
            <person name="Devos D.P."/>
            <person name="Kaster A.-K."/>
            <person name="Ovreas L."/>
            <person name="Rohde M."/>
            <person name="Galperin M.Y."/>
            <person name="Jogler C."/>
        </authorList>
    </citation>
    <scope>NUCLEOTIDE SEQUENCE [LARGE SCALE GENOMIC DNA]</scope>
    <source>
        <strain evidence="7 8">Spa11</strain>
    </source>
</reference>
<dbReference type="PIRSF" id="PIRSF017617">
    <property type="entry name" value="Thr_aldolase"/>
    <property type="match status" value="1"/>
</dbReference>
<dbReference type="InterPro" id="IPR015424">
    <property type="entry name" value="PyrdxlP-dep_Trfase"/>
</dbReference>
<dbReference type="Gene3D" id="3.90.1150.10">
    <property type="entry name" value="Aspartate Aminotransferase, domain 1"/>
    <property type="match status" value="1"/>
</dbReference>
<sequence>MIDLRSDTVTRPTAAMREAMAAAPVGDDVFGDDPTVFELEEQVADLLGKEAALFAPSGTMTNQLGVRVHCQPGDEFFCDSQCHIYYYEQGAYAQLWGVAAHPLPSSAGLPSIETLEAALRPENIHYPRTKVLCVENTHNRYGGAILPEADVVAACAWAHSVGLKTHLDGARLWNAAVATEGDWRANLRRQCDPFDTVSVCFSKGLGAPVGSALAGPAELIATARRVRKALGGGWRQAGIIAAGALYALQHQVTRLTQDHARATKLANAAQHTQGLSLLGDRCDTNLVVIEIDPAIGTAAEIAARLAHHGVLVSQPSPHRIRAVTHHDVNDADIDHVIESLVASLH</sequence>
<name>A0A518KCC2_9BACT</name>
<dbReference type="GO" id="GO:0008732">
    <property type="term" value="F:L-allo-threonine aldolase activity"/>
    <property type="evidence" value="ECO:0007669"/>
    <property type="project" value="UniProtKB-EC"/>
</dbReference>
<keyword evidence="3" id="KW-0663">Pyridoxal phosphate</keyword>
<dbReference type="EC" id="4.1.2.49" evidence="7"/>
<evidence type="ECO:0000256" key="1">
    <source>
        <dbReference type="ARBA" id="ARBA00001933"/>
    </source>
</evidence>
<evidence type="ECO:0000313" key="7">
    <source>
        <dbReference type="EMBL" id="QDV75453.1"/>
    </source>
</evidence>
<dbReference type="NCBIfam" id="NF041359">
    <property type="entry name" value="GntG_guanitoxin"/>
    <property type="match status" value="1"/>
</dbReference>
<evidence type="ECO:0000256" key="4">
    <source>
        <dbReference type="ARBA" id="ARBA00023239"/>
    </source>
</evidence>
<dbReference type="RefSeq" id="WP_145114746.1">
    <property type="nucleotide sequence ID" value="NZ_CP036349.1"/>
</dbReference>
<dbReference type="InterPro" id="IPR015422">
    <property type="entry name" value="PyrdxlP-dep_Trfase_small"/>
</dbReference>
<dbReference type="FunFam" id="3.40.640.10:FF:000030">
    <property type="entry name" value="Low-specificity L-threonine aldolase"/>
    <property type="match status" value="1"/>
</dbReference>